<keyword evidence="4" id="KW-1185">Reference proteome</keyword>
<accession>A0A6M4H2F7</accession>
<reference evidence="3 4" key="1">
    <citation type="submission" date="2020-04" db="EMBL/GenBank/DDBJ databases">
        <title>Usitatibacter rugosus gen. nov., sp. nov. and Usitatibacter palustris sp. nov., novel members of Usitatibacteraceae fam. nov. within the order Nitrosomonadales isolated from soil.</title>
        <authorList>
            <person name="Huber K.J."/>
            <person name="Neumann-Schaal M."/>
            <person name="Geppert A."/>
            <person name="Luckner M."/>
            <person name="Wanner G."/>
            <person name="Overmann J."/>
        </authorList>
    </citation>
    <scope>NUCLEOTIDE SEQUENCE [LARGE SCALE GENOMIC DNA]</scope>
    <source>
        <strain evidence="3 4">Swamp67</strain>
    </source>
</reference>
<evidence type="ECO:0000259" key="1">
    <source>
        <dbReference type="Pfam" id="PF00501"/>
    </source>
</evidence>
<evidence type="ECO:0000313" key="4">
    <source>
        <dbReference type="Proteomes" id="UP000503096"/>
    </source>
</evidence>
<dbReference type="Gene3D" id="3.40.50.12780">
    <property type="entry name" value="N-terminal domain of ligase-like"/>
    <property type="match status" value="1"/>
</dbReference>
<dbReference type="PANTHER" id="PTHR43767">
    <property type="entry name" value="LONG-CHAIN-FATTY-ACID--COA LIGASE"/>
    <property type="match status" value="1"/>
</dbReference>
<dbReference type="InterPro" id="IPR045851">
    <property type="entry name" value="AMP-bd_C_sf"/>
</dbReference>
<feature type="domain" description="AMP-binding enzyme C-terminal" evidence="2">
    <location>
        <begin position="438"/>
        <end position="513"/>
    </location>
</feature>
<dbReference type="Pfam" id="PF00501">
    <property type="entry name" value="AMP-binding"/>
    <property type="match status" value="1"/>
</dbReference>
<gene>
    <name evidence="3" type="primary">dmdB</name>
    <name evidence="3" type="ORF">DSM104440_00436</name>
</gene>
<proteinExistence type="predicted"/>
<dbReference type="InParanoid" id="A0A6M4H2F7"/>
<dbReference type="GO" id="GO:0016877">
    <property type="term" value="F:ligase activity, forming carbon-sulfur bonds"/>
    <property type="evidence" value="ECO:0007669"/>
    <property type="project" value="UniProtKB-ARBA"/>
</dbReference>
<organism evidence="3 4">
    <name type="scientific">Usitatibacter palustris</name>
    <dbReference type="NCBI Taxonomy" id="2732487"/>
    <lineage>
        <taxon>Bacteria</taxon>
        <taxon>Pseudomonadati</taxon>
        <taxon>Pseudomonadota</taxon>
        <taxon>Betaproteobacteria</taxon>
        <taxon>Nitrosomonadales</taxon>
        <taxon>Usitatibacteraceae</taxon>
        <taxon>Usitatibacter</taxon>
    </lineage>
</organism>
<dbReference type="PANTHER" id="PTHR43767:SF11">
    <property type="entry name" value="MEDIUM-CHAIN-FATTY-ACID--COA LIGASE"/>
    <property type="match status" value="1"/>
</dbReference>
<dbReference type="InterPro" id="IPR025110">
    <property type="entry name" value="AMP-bd_C"/>
</dbReference>
<dbReference type="Gene3D" id="3.30.300.30">
    <property type="match status" value="1"/>
</dbReference>
<dbReference type="Proteomes" id="UP000503096">
    <property type="component" value="Chromosome"/>
</dbReference>
<protein>
    <submittedName>
        <fullName evidence="3">3-methylmercaptopropionyl-CoA ligase</fullName>
        <ecNumber evidence="3">6.2.1.44</ecNumber>
    </submittedName>
</protein>
<dbReference type="SUPFAM" id="SSF56801">
    <property type="entry name" value="Acetyl-CoA synthetase-like"/>
    <property type="match status" value="1"/>
</dbReference>
<dbReference type="RefSeq" id="WP_171160403.1">
    <property type="nucleotide sequence ID" value="NZ_CP053073.1"/>
</dbReference>
<name>A0A6M4H2F7_9PROT</name>
<evidence type="ECO:0000313" key="3">
    <source>
        <dbReference type="EMBL" id="QJR13650.1"/>
    </source>
</evidence>
<evidence type="ECO:0000259" key="2">
    <source>
        <dbReference type="Pfam" id="PF13193"/>
    </source>
</evidence>
<feature type="domain" description="AMP-dependent synthetase/ligase" evidence="1">
    <location>
        <begin position="14"/>
        <end position="390"/>
    </location>
</feature>
<dbReference type="EMBL" id="CP053073">
    <property type="protein sequence ID" value="QJR13650.1"/>
    <property type="molecule type" value="Genomic_DNA"/>
</dbReference>
<dbReference type="KEGG" id="upl:DSM104440_00436"/>
<dbReference type="AlphaFoldDB" id="A0A6M4H2F7"/>
<sequence>MQTYALTIDKFLDHAAKWSPSREVVWSEGGVAQSRVGYAALRERSNRLSGAFKALGLALGDRVGTLAWNTQHHLETYYATMNVGLVCHTLNPRFTTAHLAAIINEAEDRVLAVASSLVPLLRELAPLCPTLEHVVLLDGGPGELTSIEGMKAKLWSHDSLLETHGAPVAWGEFDEQAPAGLCYTSGTTGAPRGVLYSHRTNYLHTLRALQADSIALTSKDVVLIAVPMFHANGWGLPFIAPAAGAKIVLPGRRTDGPSLATLMRDERVTLAVGVHTLWLGVVDHVETSGLELPSLERVLIGGSRCPEALIRRIETCLDVQVQTSWGMTELSPMGTISPPGERWSEERASGRAPMGLDLKLTDANGAELMPQQGVVGHLKVKGASVLDRYYKAGADALDEEGYFGTGDLASLDEAGNLTIRGRSKDLIKSGGEWINPAEIEDIVGRLPAVRLVAVVGRPDQKWGERPVLVVELHAGESCAPEMLLGCLQGKVASWWIPDSVVHMESIPLAATGKIDKNRLRMVLEMADSVPSRGRKIDAR</sequence>
<keyword evidence="3" id="KW-0436">Ligase</keyword>
<dbReference type="Pfam" id="PF13193">
    <property type="entry name" value="AMP-binding_C"/>
    <property type="match status" value="1"/>
</dbReference>
<dbReference type="InterPro" id="IPR050237">
    <property type="entry name" value="ATP-dep_AMP-bd_enzyme"/>
</dbReference>
<dbReference type="InterPro" id="IPR000873">
    <property type="entry name" value="AMP-dep_synth/lig_dom"/>
</dbReference>
<dbReference type="PROSITE" id="PS00455">
    <property type="entry name" value="AMP_BINDING"/>
    <property type="match status" value="1"/>
</dbReference>
<dbReference type="InterPro" id="IPR042099">
    <property type="entry name" value="ANL_N_sf"/>
</dbReference>
<dbReference type="EC" id="6.2.1.44" evidence="3"/>
<dbReference type="InterPro" id="IPR020845">
    <property type="entry name" value="AMP-binding_CS"/>
</dbReference>